<keyword evidence="2" id="KW-1185">Reference proteome</keyword>
<protein>
    <submittedName>
        <fullName evidence="1">Ethanolamine utilization protein EutQ (Cupin superfamily)</fullName>
    </submittedName>
</protein>
<dbReference type="Gene3D" id="2.60.120.10">
    <property type="entry name" value="Jelly Rolls"/>
    <property type="match status" value="1"/>
</dbReference>
<accession>A0ABU2CNU5</accession>
<dbReference type="EMBL" id="JAVDYE010000001">
    <property type="protein sequence ID" value="MDR7383014.1"/>
    <property type="molecule type" value="Genomic_DNA"/>
</dbReference>
<dbReference type="InterPro" id="IPR011051">
    <property type="entry name" value="RmlC_Cupin_sf"/>
</dbReference>
<organism evidence="1 2">
    <name type="scientific">Promicromonospora iranensis</name>
    <dbReference type="NCBI Taxonomy" id="1105144"/>
    <lineage>
        <taxon>Bacteria</taxon>
        <taxon>Bacillati</taxon>
        <taxon>Actinomycetota</taxon>
        <taxon>Actinomycetes</taxon>
        <taxon>Micrococcales</taxon>
        <taxon>Promicromonosporaceae</taxon>
        <taxon>Promicromonospora</taxon>
    </lineage>
</organism>
<sequence>MTFDPTTVQRFGVQDVTDWFQVGDHQAYVGYIADEDEGSKLGLAYIRFRMGVEFDFLWAYDEVCLVTEGSLTVRVGEETVAAGVGQFLHLPAGVRGAFEVHEDVVAFCVHYPTDAQAGRVWTGPERLPAESQIHPVSIDEVWG</sequence>
<dbReference type="Proteomes" id="UP001183585">
    <property type="component" value="Unassembled WGS sequence"/>
</dbReference>
<reference evidence="1 2" key="1">
    <citation type="submission" date="2023-07" db="EMBL/GenBank/DDBJ databases">
        <title>Sequencing the genomes of 1000 actinobacteria strains.</title>
        <authorList>
            <person name="Klenk H.-P."/>
        </authorList>
    </citation>
    <scope>NUCLEOTIDE SEQUENCE [LARGE SCALE GENOMIC DNA]</scope>
    <source>
        <strain evidence="1 2">DSM 45554</strain>
    </source>
</reference>
<evidence type="ECO:0000313" key="2">
    <source>
        <dbReference type="Proteomes" id="UP001183585"/>
    </source>
</evidence>
<dbReference type="InterPro" id="IPR010424">
    <property type="entry name" value="EutQ"/>
</dbReference>
<dbReference type="SUPFAM" id="SSF51182">
    <property type="entry name" value="RmlC-like cupins"/>
    <property type="match status" value="1"/>
</dbReference>
<dbReference type="Pfam" id="PF06249">
    <property type="entry name" value="EutQ"/>
    <property type="match status" value="1"/>
</dbReference>
<gene>
    <name evidence="1" type="ORF">J2S48_002529</name>
</gene>
<dbReference type="InterPro" id="IPR014710">
    <property type="entry name" value="RmlC-like_jellyroll"/>
</dbReference>
<evidence type="ECO:0000313" key="1">
    <source>
        <dbReference type="EMBL" id="MDR7383014.1"/>
    </source>
</evidence>
<name>A0ABU2CNU5_9MICO</name>
<proteinExistence type="predicted"/>
<dbReference type="RefSeq" id="WP_274991803.1">
    <property type="nucleotide sequence ID" value="NZ_JAJQQP010000001.1"/>
</dbReference>
<comment type="caution">
    <text evidence="1">The sequence shown here is derived from an EMBL/GenBank/DDBJ whole genome shotgun (WGS) entry which is preliminary data.</text>
</comment>